<dbReference type="AlphaFoldDB" id="F4R5W6"/>
<keyword evidence="2" id="KW-1185">Reference proteome</keyword>
<dbReference type="KEGG" id="mlr:MELLADRAFT_102067"/>
<dbReference type="EMBL" id="GL883091">
    <property type="protein sequence ID" value="EGG12111.1"/>
    <property type="molecule type" value="Genomic_DNA"/>
</dbReference>
<accession>F4R5W6</accession>
<dbReference type="Proteomes" id="UP000001072">
    <property type="component" value="Unassembled WGS sequence"/>
</dbReference>
<reference evidence="2" key="1">
    <citation type="journal article" date="2011" name="Proc. Natl. Acad. Sci. U.S.A.">
        <title>Obligate biotrophy features unraveled by the genomic analysis of rust fungi.</title>
        <authorList>
            <person name="Duplessis S."/>
            <person name="Cuomo C.A."/>
            <person name="Lin Y.-C."/>
            <person name="Aerts A."/>
            <person name="Tisserant E."/>
            <person name="Veneault-Fourrey C."/>
            <person name="Joly D.L."/>
            <person name="Hacquard S."/>
            <person name="Amselem J."/>
            <person name="Cantarel B.L."/>
            <person name="Chiu R."/>
            <person name="Coutinho P.M."/>
            <person name="Feau N."/>
            <person name="Field M."/>
            <person name="Frey P."/>
            <person name="Gelhaye E."/>
            <person name="Goldberg J."/>
            <person name="Grabherr M.G."/>
            <person name="Kodira C.D."/>
            <person name="Kohler A."/>
            <person name="Kuees U."/>
            <person name="Lindquist E.A."/>
            <person name="Lucas S.M."/>
            <person name="Mago R."/>
            <person name="Mauceli E."/>
            <person name="Morin E."/>
            <person name="Murat C."/>
            <person name="Pangilinan J.L."/>
            <person name="Park R."/>
            <person name="Pearson M."/>
            <person name="Quesneville H."/>
            <person name="Rouhier N."/>
            <person name="Sakthikumar S."/>
            <person name="Salamov A.A."/>
            <person name="Schmutz J."/>
            <person name="Selles B."/>
            <person name="Shapiro H."/>
            <person name="Tanguay P."/>
            <person name="Tuskan G.A."/>
            <person name="Henrissat B."/>
            <person name="Van de Peer Y."/>
            <person name="Rouze P."/>
            <person name="Ellis J.G."/>
            <person name="Dodds P.N."/>
            <person name="Schein J.E."/>
            <person name="Zhong S."/>
            <person name="Hamelin R.C."/>
            <person name="Grigoriev I.V."/>
            <person name="Szabo L.J."/>
            <person name="Martin F."/>
        </authorList>
    </citation>
    <scope>NUCLEOTIDE SEQUENCE [LARGE SCALE GENOMIC DNA]</scope>
    <source>
        <strain evidence="2">98AG31 / pathotype 3-4-7</strain>
    </source>
</reference>
<dbReference type="GeneID" id="18921557"/>
<dbReference type="InParanoid" id="F4R5W6"/>
<organism evidence="2">
    <name type="scientific">Melampsora larici-populina (strain 98AG31 / pathotype 3-4-7)</name>
    <name type="common">Poplar leaf rust fungus</name>
    <dbReference type="NCBI Taxonomy" id="747676"/>
    <lineage>
        <taxon>Eukaryota</taxon>
        <taxon>Fungi</taxon>
        <taxon>Dikarya</taxon>
        <taxon>Basidiomycota</taxon>
        <taxon>Pucciniomycotina</taxon>
        <taxon>Pucciniomycetes</taxon>
        <taxon>Pucciniales</taxon>
        <taxon>Melampsoraceae</taxon>
        <taxon>Melampsora</taxon>
    </lineage>
</organism>
<evidence type="ECO:0000313" key="1">
    <source>
        <dbReference type="EMBL" id="EGG12111.1"/>
    </source>
</evidence>
<evidence type="ECO:0000313" key="2">
    <source>
        <dbReference type="Proteomes" id="UP000001072"/>
    </source>
</evidence>
<sequence>MPIGLIDDKKVEGIAVLKRSKQMLDQGQPQNVILVHPWFFTETNGISNDGLGRQTTSGSVQMDGYSMSKCLRKEKRSGIPVITVCKASGLPNRGLLCAQMVKFSSNIRDSVCVAPKGTTPRTTVSFE</sequence>
<proteinExistence type="predicted"/>
<dbReference type="RefSeq" id="XP_007404486.1">
    <property type="nucleotide sequence ID" value="XM_007404424.1"/>
</dbReference>
<protein>
    <submittedName>
        <fullName evidence="1">Uncharacterized protein</fullName>
    </submittedName>
</protein>
<dbReference type="HOGENOM" id="CLU_1971016_0_0_1"/>
<name>F4R5W6_MELLP</name>
<gene>
    <name evidence="1" type="ORF">MELLADRAFT_102067</name>
</gene>
<dbReference type="VEuPathDB" id="FungiDB:MELLADRAFT_102067"/>